<feature type="transmembrane region" description="Helical" evidence="7">
    <location>
        <begin position="25"/>
        <end position="48"/>
    </location>
</feature>
<keyword evidence="6 7" id="KW-0472">Membrane</keyword>
<evidence type="ECO:0000256" key="4">
    <source>
        <dbReference type="ARBA" id="ARBA00022692"/>
    </source>
</evidence>
<evidence type="ECO:0000256" key="7">
    <source>
        <dbReference type="SAM" id="Phobius"/>
    </source>
</evidence>
<sequence length="431" mass="48854">MNTTTNHANSGLEGRQRHSRMYERLMFNSLCQAAVGLILAVGIPLLLINGLRPWVSEMRMHSVIAACGGFLLALQAIRHMSRYPGAKAFAYVMPAITISYLIAMSVLIALDLRFSRLVLGSSWLAAMLICSVGFWAEQRTRIRKLAVVPFGDYRSLFTTKGARWNLMRAPDLGEERYNGIVADLEADMPAEWQRFLANCVLNRIPVYDASEVRESLTGRVELDQVRENSFGQLAPNSEYELFKRLFDMLAVIAVAPFVLPICLVAAVMIRLDSPGGVFFVQERVGQGGRPYRMFKFRSMCHDSEKSGAQFAQANDMRVTRIGRVIRKTRIDELPQFINVLKGEMSLIGPRPEQVKFVNEFAEQIPFYNYRHVVRPGITGWAQVTQGYASDADETREKLEHDFYYIKRFSVWLDLLIVGRTIKTMLTGFGAR</sequence>
<protein>
    <submittedName>
        <fullName evidence="9">Sugar transferase</fullName>
    </submittedName>
</protein>
<comment type="subcellular location">
    <subcellularLocation>
        <location evidence="1">Membrane</location>
        <topology evidence="1">Multi-pass membrane protein</topology>
    </subcellularLocation>
</comment>
<evidence type="ECO:0000256" key="1">
    <source>
        <dbReference type="ARBA" id="ARBA00004141"/>
    </source>
</evidence>
<accession>A0A558HNL4</accession>
<dbReference type="Pfam" id="PF02397">
    <property type="entry name" value="Bac_transf"/>
    <property type="match status" value="1"/>
</dbReference>
<evidence type="ECO:0000259" key="8">
    <source>
        <dbReference type="Pfam" id="PF02397"/>
    </source>
</evidence>
<dbReference type="PANTHER" id="PTHR30576:SF0">
    <property type="entry name" value="UNDECAPRENYL-PHOSPHATE N-ACETYLGALACTOSAMINYL 1-PHOSPHATE TRANSFERASE-RELATED"/>
    <property type="match status" value="1"/>
</dbReference>
<proteinExistence type="inferred from homology"/>
<dbReference type="NCBIfam" id="TIGR03025">
    <property type="entry name" value="EPS_sugtrans"/>
    <property type="match status" value="1"/>
</dbReference>
<dbReference type="Proteomes" id="UP000319941">
    <property type="component" value="Unassembled WGS sequence"/>
</dbReference>
<keyword evidence="5 7" id="KW-1133">Transmembrane helix</keyword>
<feature type="transmembrane region" description="Helical" evidence="7">
    <location>
        <begin position="116"/>
        <end position="136"/>
    </location>
</feature>
<dbReference type="OrthoDB" id="9808602at2"/>
<evidence type="ECO:0000313" key="10">
    <source>
        <dbReference type="Proteomes" id="UP000319941"/>
    </source>
</evidence>
<dbReference type="InterPro" id="IPR003362">
    <property type="entry name" value="Bact_transf"/>
</dbReference>
<feature type="transmembrane region" description="Helical" evidence="7">
    <location>
        <begin position="245"/>
        <end position="269"/>
    </location>
</feature>
<dbReference type="AlphaFoldDB" id="A0A558HNL4"/>
<comment type="similarity">
    <text evidence="2">Belongs to the bacterial sugar transferase family.</text>
</comment>
<dbReference type="STRING" id="553385.GCA_000591415_03454"/>
<evidence type="ECO:0000256" key="6">
    <source>
        <dbReference type="ARBA" id="ARBA00023136"/>
    </source>
</evidence>
<dbReference type="InterPro" id="IPR017475">
    <property type="entry name" value="EPS_sugar_tfrase"/>
</dbReference>
<evidence type="ECO:0000313" key="9">
    <source>
        <dbReference type="EMBL" id="TVU70733.1"/>
    </source>
</evidence>
<feature type="transmembrane region" description="Helical" evidence="7">
    <location>
        <begin position="89"/>
        <end position="110"/>
    </location>
</feature>
<organism evidence="9 10">
    <name type="scientific">Cobetia crustatorum</name>
    <dbReference type="NCBI Taxonomy" id="553385"/>
    <lineage>
        <taxon>Bacteria</taxon>
        <taxon>Pseudomonadati</taxon>
        <taxon>Pseudomonadota</taxon>
        <taxon>Gammaproteobacteria</taxon>
        <taxon>Oceanospirillales</taxon>
        <taxon>Halomonadaceae</taxon>
        <taxon>Cobetia</taxon>
    </lineage>
</organism>
<dbReference type="RefSeq" id="WP_088742984.1">
    <property type="nucleotide sequence ID" value="NZ_CAWOWR010000107.1"/>
</dbReference>
<evidence type="ECO:0000256" key="2">
    <source>
        <dbReference type="ARBA" id="ARBA00006464"/>
    </source>
</evidence>
<dbReference type="GO" id="GO:0016780">
    <property type="term" value="F:phosphotransferase activity, for other substituted phosphate groups"/>
    <property type="evidence" value="ECO:0007669"/>
    <property type="project" value="TreeGrafter"/>
</dbReference>
<dbReference type="PANTHER" id="PTHR30576">
    <property type="entry name" value="COLANIC BIOSYNTHESIS UDP-GLUCOSE LIPID CARRIER TRANSFERASE"/>
    <property type="match status" value="1"/>
</dbReference>
<dbReference type="EMBL" id="VNFH01000005">
    <property type="protein sequence ID" value="TVU70733.1"/>
    <property type="molecule type" value="Genomic_DNA"/>
</dbReference>
<gene>
    <name evidence="9" type="ORF">FQP86_08995</name>
</gene>
<dbReference type="GO" id="GO:0016020">
    <property type="term" value="C:membrane"/>
    <property type="evidence" value="ECO:0007669"/>
    <property type="project" value="UniProtKB-SubCell"/>
</dbReference>
<name>A0A558HNL4_9GAMM</name>
<feature type="domain" description="Bacterial sugar transferase" evidence="8">
    <location>
        <begin position="243"/>
        <end position="425"/>
    </location>
</feature>
<keyword evidence="4 7" id="KW-0812">Transmembrane</keyword>
<comment type="caution">
    <text evidence="9">The sequence shown here is derived from an EMBL/GenBank/DDBJ whole genome shotgun (WGS) entry which is preliminary data.</text>
</comment>
<keyword evidence="10" id="KW-1185">Reference proteome</keyword>
<evidence type="ECO:0000256" key="3">
    <source>
        <dbReference type="ARBA" id="ARBA00022679"/>
    </source>
</evidence>
<reference evidence="9 10" key="1">
    <citation type="submission" date="2019-07" db="EMBL/GenBank/DDBJ databases">
        <title>Diversity of Bacteria from Kongsfjorden, Arctic.</title>
        <authorList>
            <person name="Yu Y."/>
        </authorList>
    </citation>
    <scope>NUCLEOTIDE SEQUENCE [LARGE SCALE GENOMIC DNA]</scope>
    <source>
        <strain evidence="9 10">SM1923</strain>
    </source>
</reference>
<evidence type="ECO:0000256" key="5">
    <source>
        <dbReference type="ARBA" id="ARBA00022989"/>
    </source>
</evidence>
<keyword evidence="3 9" id="KW-0808">Transferase</keyword>
<feature type="transmembrane region" description="Helical" evidence="7">
    <location>
        <begin position="60"/>
        <end position="77"/>
    </location>
</feature>